<keyword evidence="5" id="KW-1185">Reference proteome</keyword>
<dbReference type="SUPFAM" id="SSF54928">
    <property type="entry name" value="RNA-binding domain, RBD"/>
    <property type="match status" value="1"/>
</dbReference>
<dbReference type="Pfam" id="PF16367">
    <property type="entry name" value="RRM_7"/>
    <property type="match status" value="1"/>
</dbReference>
<dbReference type="GO" id="GO:0003730">
    <property type="term" value="F:mRNA 3'-UTR binding"/>
    <property type="evidence" value="ECO:0007669"/>
    <property type="project" value="InterPro"/>
</dbReference>
<dbReference type="InterPro" id="IPR035979">
    <property type="entry name" value="RBD_domain_sf"/>
</dbReference>
<dbReference type="InterPro" id="IPR032296">
    <property type="entry name" value="CEBP_ZZ"/>
</dbReference>
<dbReference type="GO" id="GO:0045202">
    <property type="term" value="C:synapse"/>
    <property type="evidence" value="ECO:0007669"/>
    <property type="project" value="TreeGrafter"/>
</dbReference>
<dbReference type="GO" id="GO:0043022">
    <property type="term" value="F:ribosome binding"/>
    <property type="evidence" value="ECO:0007669"/>
    <property type="project" value="TreeGrafter"/>
</dbReference>
<protein>
    <submittedName>
        <fullName evidence="6">RRM domain-containing protein</fullName>
    </submittedName>
</protein>
<dbReference type="GO" id="GO:2000766">
    <property type="term" value="P:negative regulation of cytoplasmic translation"/>
    <property type="evidence" value="ECO:0007669"/>
    <property type="project" value="TreeGrafter"/>
</dbReference>
<dbReference type="InterPro" id="IPR038446">
    <property type="entry name" value="CEBP_ZZ_sf"/>
</dbReference>
<evidence type="ECO:0000259" key="4">
    <source>
        <dbReference type="PROSITE" id="PS50102"/>
    </source>
</evidence>
<feature type="region of interest" description="Disordered" evidence="3">
    <location>
        <begin position="375"/>
        <end position="399"/>
    </location>
</feature>
<dbReference type="InterPro" id="IPR000504">
    <property type="entry name" value="RRM_dom"/>
</dbReference>
<keyword evidence="1 2" id="KW-0694">RNA-binding</keyword>
<feature type="domain" description="RRM" evidence="4">
    <location>
        <begin position="237"/>
        <end position="318"/>
    </location>
</feature>
<dbReference type="AlphaFoldDB" id="A0A914DIC2"/>
<accession>A0A914DIC2</accession>
<dbReference type="GO" id="GO:0005737">
    <property type="term" value="C:cytoplasm"/>
    <property type="evidence" value="ECO:0007669"/>
    <property type="project" value="TreeGrafter"/>
</dbReference>
<evidence type="ECO:0000256" key="1">
    <source>
        <dbReference type="ARBA" id="ARBA00022884"/>
    </source>
</evidence>
<dbReference type="Proteomes" id="UP000887540">
    <property type="component" value="Unplaced"/>
</dbReference>
<organism evidence="5 6">
    <name type="scientific">Acrobeloides nanus</name>
    <dbReference type="NCBI Taxonomy" id="290746"/>
    <lineage>
        <taxon>Eukaryota</taxon>
        <taxon>Metazoa</taxon>
        <taxon>Ecdysozoa</taxon>
        <taxon>Nematoda</taxon>
        <taxon>Chromadorea</taxon>
        <taxon>Rhabditida</taxon>
        <taxon>Tylenchina</taxon>
        <taxon>Cephalobomorpha</taxon>
        <taxon>Cephaloboidea</taxon>
        <taxon>Cephalobidae</taxon>
        <taxon>Acrobeloides</taxon>
    </lineage>
</organism>
<name>A0A914DIC2_9BILA</name>
<dbReference type="CDD" id="cd19757">
    <property type="entry name" value="Bbox1"/>
    <property type="match status" value="1"/>
</dbReference>
<evidence type="ECO:0000313" key="6">
    <source>
        <dbReference type="WBParaSite" id="ACRNAN_scaffold260.g26527.t1"/>
    </source>
</evidence>
<proteinExistence type="predicted"/>
<dbReference type="PROSITE" id="PS50102">
    <property type="entry name" value="RRM"/>
    <property type="match status" value="1"/>
</dbReference>
<dbReference type="GO" id="GO:0008135">
    <property type="term" value="F:translation factor activity, RNA binding"/>
    <property type="evidence" value="ECO:0007669"/>
    <property type="project" value="TreeGrafter"/>
</dbReference>
<evidence type="ECO:0000313" key="5">
    <source>
        <dbReference type="Proteomes" id="UP000887540"/>
    </source>
</evidence>
<feature type="compositionally biased region" description="Low complexity" evidence="3">
    <location>
        <begin position="375"/>
        <end position="385"/>
    </location>
</feature>
<evidence type="ECO:0000256" key="2">
    <source>
        <dbReference type="PROSITE-ProRule" id="PRU00176"/>
    </source>
</evidence>
<reference evidence="6" key="1">
    <citation type="submission" date="2022-11" db="UniProtKB">
        <authorList>
            <consortium name="WormBaseParasite"/>
        </authorList>
    </citation>
    <scope>IDENTIFICATION</scope>
</reference>
<dbReference type="FunFam" id="3.30.70.330:FF:000677">
    <property type="entry name" value="Cytoplasmic polyadenylation element-binding protein 3"/>
    <property type="match status" value="1"/>
</dbReference>
<dbReference type="GO" id="GO:0000900">
    <property type="term" value="F:mRNA regulatory element binding translation repressor activity"/>
    <property type="evidence" value="ECO:0007669"/>
    <property type="project" value="TreeGrafter"/>
</dbReference>
<dbReference type="PANTHER" id="PTHR12566">
    <property type="entry name" value="CYTOPLASMIC POLYADENYLATION ELEMENT BINDING PROTEIN CPEB"/>
    <property type="match status" value="1"/>
</dbReference>
<evidence type="ECO:0000256" key="3">
    <source>
        <dbReference type="SAM" id="MobiDB-lite"/>
    </source>
</evidence>
<dbReference type="Gene3D" id="4.10.640.40">
    <property type="entry name" value="Cytoplasmic polyadenylation element-binding protein, ZZ domain"/>
    <property type="match status" value="1"/>
</dbReference>
<dbReference type="InterPro" id="IPR034819">
    <property type="entry name" value="CPEB"/>
</dbReference>
<sequence length="399" mass="45226">MASLIQNYVNSLQTIQNPFVYGYNGLNNRMEDASIQKHGVGSFGTTGSFDTEKLALMLEKMLGFPNSYLPPTQHFKMPMAPSNAVCRETNIWCGELPPRNYCNPVFSPKVFIGGIPWDISELTLLDAFLPYGVCKVEWPGNSNLRGPKAILRNIARSKASGYVYIIFEAEQSVRALLQDCAQTFGSAGELYFRLRTRRNRTTEFRQVQVIPWVISDAMYIPQVLDVNMRPCFLDTSKTVFIGALHGMMTATILGAIMEEQFGPVVYVGINTDKNKYPIGSGRVTFTNSDSYDRAVDCEFLEIRTSKFNKKIQIDPFLEDAKCSTCVNEVAPYFCRFKSCFKYFCQRCWHVHYESEGSNFKHRMLIHNTRRMSLNSNEETLSSSGGNYAQLFRGESSEST</sequence>
<dbReference type="PANTHER" id="PTHR12566:SF9">
    <property type="entry name" value="CYTOPLASMIC POLYADENYLATION ELEMENT-BINDING PROTEIN 1"/>
    <property type="match status" value="1"/>
</dbReference>
<dbReference type="InterPro" id="IPR012677">
    <property type="entry name" value="Nucleotide-bd_a/b_plait_sf"/>
</dbReference>
<dbReference type="SMART" id="SM00360">
    <property type="entry name" value="RRM"/>
    <property type="match status" value="2"/>
</dbReference>
<dbReference type="GO" id="GO:0043005">
    <property type="term" value="C:neuron projection"/>
    <property type="evidence" value="ECO:0007669"/>
    <property type="project" value="TreeGrafter"/>
</dbReference>
<dbReference type="WBParaSite" id="ACRNAN_scaffold260.g26527.t1">
    <property type="protein sequence ID" value="ACRNAN_scaffold260.g26527.t1"/>
    <property type="gene ID" value="ACRNAN_scaffold260.g26527"/>
</dbReference>
<dbReference type="CDD" id="cd12725">
    <property type="entry name" value="RRM2_CPEB1"/>
    <property type="match status" value="1"/>
</dbReference>
<dbReference type="Pfam" id="PF16366">
    <property type="entry name" value="CEBP_ZZ"/>
    <property type="match status" value="1"/>
</dbReference>
<dbReference type="Gene3D" id="3.30.70.330">
    <property type="match status" value="2"/>
</dbReference>
<dbReference type="GO" id="GO:0005634">
    <property type="term" value="C:nucleus"/>
    <property type="evidence" value="ECO:0007669"/>
    <property type="project" value="TreeGrafter"/>
</dbReference>